<sequence length="82" mass="9074">MAPTSVQTTAPAQPSIVIMTRPVVRATLQARTTQSFEPPLPSEATRLPNYTNFRTTDSLHCITLAMRPYPPPMDPSVEFFSP</sequence>
<keyword evidence="1" id="KW-1185">Reference proteome</keyword>
<protein>
    <submittedName>
        <fullName evidence="2">Uncharacterized protein</fullName>
    </submittedName>
</protein>
<dbReference type="AlphaFoldDB" id="A0A915K151"/>
<accession>A0A915K151</accession>
<proteinExistence type="predicted"/>
<dbReference type="Proteomes" id="UP000887565">
    <property type="component" value="Unplaced"/>
</dbReference>
<evidence type="ECO:0000313" key="2">
    <source>
        <dbReference type="WBParaSite" id="nRc.2.0.1.t32527-RA"/>
    </source>
</evidence>
<reference evidence="2" key="1">
    <citation type="submission" date="2022-11" db="UniProtKB">
        <authorList>
            <consortium name="WormBaseParasite"/>
        </authorList>
    </citation>
    <scope>IDENTIFICATION</scope>
</reference>
<evidence type="ECO:0000313" key="1">
    <source>
        <dbReference type="Proteomes" id="UP000887565"/>
    </source>
</evidence>
<dbReference type="WBParaSite" id="nRc.2.0.1.t32527-RA">
    <property type="protein sequence ID" value="nRc.2.0.1.t32527-RA"/>
    <property type="gene ID" value="nRc.2.0.1.g32527"/>
</dbReference>
<name>A0A915K151_ROMCU</name>
<organism evidence="1 2">
    <name type="scientific">Romanomermis culicivorax</name>
    <name type="common">Nematode worm</name>
    <dbReference type="NCBI Taxonomy" id="13658"/>
    <lineage>
        <taxon>Eukaryota</taxon>
        <taxon>Metazoa</taxon>
        <taxon>Ecdysozoa</taxon>
        <taxon>Nematoda</taxon>
        <taxon>Enoplea</taxon>
        <taxon>Dorylaimia</taxon>
        <taxon>Mermithida</taxon>
        <taxon>Mermithoidea</taxon>
        <taxon>Mermithidae</taxon>
        <taxon>Romanomermis</taxon>
    </lineage>
</organism>